<dbReference type="PANTHER" id="PTHR47691">
    <property type="entry name" value="REGULATOR-RELATED"/>
    <property type="match status" value="1"/>
</dbReference>
<organism evidence="2 3">
    <name type="scientific">Actinokineospora fastidiosa</name>
    <dbReference type="NCBI Taxonomy" id="1816"/>
    <lineage>
        <taxon>Bacteria</taxon>
        <taxon>Bacillati</taxon>
        <taxon>Actinomycetota</taxon>
        <taxon>Actinomycetes</taxon>
        <taxon>Pseudonocardiales</taxon>
        <taxon>Pseudonocardiaceae</taxon>
        <taxon>Actinokineospora</taxon>
    </lineage>
</organism>
<evidence type="ECO:0000259" key="1">
    <source>
        <dbReference type="Pfam" id="PF13401"/>
    </source>
</evidence>
<protein>
    <recommendedName>
        <fullName evidence="1">ORC1/DEAH AAA+ ATPase domain-containing protein</fullName>
    </recommendedName>
</protein>
<comment type="caution">
    <text evidence="2">The sequence shown here is derived from an EMBL/GenBank/DDBJ whole genome shotgun (WGS) entry which is preliminary data.</text>
</comment>
<dbReference type="PRINTS" id="PR00364">
    <property type="entry name" value="DISEASERSIST"/>
</dbReference>
<feature type="domain" description="ORC1/DEAH AAA+ ATPase" evidence="1">
    <location>
        <begin position="134"/>
        <end position="222"/>
    </location>
</feature>
<dbReference type="SUPFAM" id="SSF52540">
    <property type="entry name" value="P-loop containing nucleoside triphosphate hydrolases"/>
    <property type="match status" value="1"/>
</dbReference>
<dbReference type="Proteomes" id="UP000660680">
    <property type="component" value="Unassembled WGS sequence"/>
</dbReference>
<dbReference type="AlphaFoldDB" id="A0A918LFI6"/>
<dbReference type="Gene3D" id="3.40.50.300">
    <property type="entry name" value="P-loop containing nucleotide triphosphate hydrolases"/>
    <property type="match status" value="1"/>
</dbReference>
<evidence type="ECO:0000313" key="3">
    <source>
        <dbReference type="Proteomes" id="UP000660680"/>
    </source>
</evidence>
<keyword evidence="3" id="KW-1185">Reference proteome</keyword>
<proteinExistence type="predicted"/>
<dbReference type="Pfam" id="PF13401">
    <property type="entry name" value="AAA_22"/>
    <property type="match status" value="1"/>
</dbReference>
<name>A0A918LFI6_9PSEU</name>
<accession>A0A918LFI6</accession>
<dbReference type="InterPro" id="IPR049945">
    <property type="entry name" value="AAA_22"/>
</dbReference>
<evidence type="ECO:0000313" key="2">
    <source>
        <dbReference type="EMBL" id="GGS42947.1"/>
    </source>
</evidence>
<sequence length="442" mass="47069">MGRPERPLDGTSGPIVAFAQDLRALRHQAGNPSYRELARTALFAPSVLSSAASGHKLPTLAVTLAFAAACGGDRAEWERRWRQVAEDVGAPMDIRDDGEPAGPARPAQLPMGPAVFLGRGQALTAAGKLLGAGRTPLVVTGPVGVGKTAFALRMADDLAAAFPDGQLYADLGVSDGPDSIVRDFLRVLGVPAQQVPDDSTQRLGLYRSLLAQRKLFVLLDNARDERQVRPLLGRSARSQVVVTSRARLLGLDGARRVELATFARAESMALIGRLAGAERVQAEYEATEALAELCDGLPLAVNIVGRMIAARPEWSIAHTAELLADHERLMDTLEVGDVSVRDRLASAFRQLSPAARQALYLIGRDGAGWTTAIGLASAMTVSVRDADDLLESLVDAGLLTRSGVASRYRVSPLVGVFASDAERDAGQRTPLLVERRARRGLD</sequence>
<dbReference type="InterPro" id="IPR027417">
    <property type="entry name" value="P-loop_NTPase"/>
</dbReference>
<dbReference type="EMBL" id="BMRB01000003">
    <property type="protein sequence ID" value="GGS42947.1"/>
    <property type="molecule type" value="Genomic_DNA"/>
</dbReference>
<reference evidence="2" key="1">
    <citation type="journal article" date="2014" name="Int. J. Syst. Evol. Microbiol.">
        <title>Complete genome sequence of Corynebacterium casei LMG S-19264T (=DSM 44701T), isolated from a smear-ripened cheese.</title>
        <authorList>
            <consortium name="US DOE Joint Genome Institute (JGI-PGF)"/>
            <person name="Walter F."/>
            <person name="Albersmeier A."/>
            <person name="Kalinowski J."/>
            <person name="Ruckert C."/>
        </authorList>
    </citation>
    <scope>NUCLEOTIDE SEQUENCE</scope>
    <source>
        <strain evidence="2">JCM 3276</strain>
    </source>
</reference>
<reference evidence="2" key="2">
    <citation type="submission" date="2020-09" db="EMBL/GenBank/DDBJ databases">
        <authorList>
            <person name="Sun Q."/>
            <person name="Ohkuma M."/>
        </authorList>
    </citation>
    <scope>NUCLEOTIDE SEQUENCE</scope>
    <source>
        <strain evidence="2">JCM 3276</strain>
    </source>
</reference>
<dbReference type="GO" id="GO:0043531">
    <property type="term" value="F:ADP binding"/>
    <property type="evidence" value="ECO:0007669"/>
    <property type="project" value="InterPro"/>
</dbReference>
<gene>
    <name evidence="2" type="ORF">GCM10010171_42490</name>
</gene>
<dbReference type="PANTHER" id="PTHR47691:SF3">
    <property type="entry name" value="HTH-TYPE TRANSCRIPTIONAL REGULATOR RV0890C-RELATED"/>
    <property type="match status" value="1"/>
</dbReference>
<dbReference type="RefSeq" id="WP_189212268.1">
    <property type="nucleotide sequence ID" value="NZ_BMRB01000003.1"/>
</dbReference>